<evidence type="ECO:0000256" key="1">
    <source>
        <dbReference type="ARBA" id="ARBA00006336"/>
    </source>
</evidence>
<protein>
    <submittedName>
        <fullName evidence="4">Isochorismatase hydrolase</fullName>
    </submittedName>
</protein>
<dbReference type="GO" id="GO:0016787">
    <property type="term" value="F:hydrolase activity"/>
    <property type="evidence" value="ECO:0007669"/>
    <property type="project" value="UniProtKB-KW"/>
</dbReference>
<proteinExistence type="inferred from homology"/>
<evidence type="ECO:0000313" key="4">
    <source>
        <dbReference type="EMBL" id="PMD31486.1"/>
    </source>
</evidence>
<dbReference type="OrthoDB" id="245563at2759"/>
<dbReference type="PANTHER" id="PTHR43540:SF1">
    <property type="entry name" value="ISOCHORISMATASE HYDROLASE"/>
    <property type="match status" value="1"/>
</dbReference>
<organism evidence="4 5">
    <name type="scientific">Hyaloscypha variabilis (strain UAMH 11265 / GT02V1 / F)</name>
    <name type="common">Meliniomyces variabilis</name>
    <dbReference type="NCBI Taxonomy" id="1149755"/>
    <lineage>
        <taxon>Eukaryota</taxon>
        <taxon>Fungi</taxon>
        <taxon>Dikarya</taxon>
        <taxon>Ascomycota</taxon>
        <taxon>Pezizomycotina</taxon>
        <taxon>Leotiomycetes</taxon>
        <taxon>Helotiales</taxon>
        <taxon>Hyaloscyphaceae</taxon>
        <taxon>Hyaloscypha</taxon>
        <taxon>Hyaloscypha variabilis</taxon>
    </lineage>
</organism>
<dbReference type="STRING" id="1149755.A0A2J6QYY7"/>
<dbReference type="InterPro" id="IPR050272">
    <property type="entry name" value="Isochorismatase-like_hydrls"/>
</dbReference>
<reference evidence="4 5" key="1">
    <citation type="submission" date="2016-04" db="EMBL/GenBank/DDBJ databases">
        <title>A degradative enzymes factory behind the ericoid mycorrhizal symbiosis.</title>
        <authorList>
            <consortium name="DOE Joint Genome Institute"/>
            <person name="Martino E."/>
            <person name="Morin E."/>
            <person name="Grelet G."/>
            <person name="Kuo A."/>
            <person name="Kohler A."/>
            <person name="Daghino S."/>
            <person name="Barry K."/>
            <person name="Choi C."/>
            <person name="Cichocki N."/>
            <person name="Clum A."/>
            <person name="Copeland A."/>
            <person name="Hainaut M."/>
            <person name="Haridas S."/>
            <person name="Labutti K."/>
            <person name="Lindquist E."/>
            <person name="Lipzen A."/>
            <person name="Khouja H.-R."/>
            <person name="Murat C."/>
            <person name="Ohm R."/>
            <person name="Olson A."/>
            <person name="Spatafora J."/>
            <person name="Veneault-Fourrey C."/>
            <person name="Henrissat B."/>
            <person name="Grigoriev I."/>
            <person name="Martin F."/>
            <person name="Perotto S."/>
        </authorList>
    </citation>
    <scope>NUCLEOTIDE SEQUENCE [LARGE SCALE GENOMIC DNA]</scope>
    <source>
        <strain evidence="4 5">F</strain>
    </source>
</reference>
<gene>
    <name evidence="4" type="ORF">L207DRAFT_519302</name>
</gene>
<feature type="domain" description="Isochorismatase-like" evidence="3">
    <location>
        <begin position="10"/>
        <end position="172"/>
    </location>
</feature>
<dbReference type="EMBL" id="KZ613962">
    <property type="protein sequence ID" value="PMD31486.1"/>
    <property type="molecule type" value="Genomic_DNA"/>
</dbReference>
<dbReference type="Pfam" id="PF00857">
    <property type="entry name" value="Isochorismatase"/>
    <property type="match status" value="1"/>
</dbReference>
<comment type="similarity">
    <text evidence="1">Belongs to the isochorismatase family.</text>
</comment>
<dbReference type="Gene3D" id="3.40.50.850">
    <property type="entry name" value="Isochorismatase-like"/>
    <property type="match status" value="1"/>
</dbReference>
<evidence type="ECO:0000313" key="5">
    <source>
        <dbReference type="Proteomes" id="UP000235786"/>
    </source>
</evidence>
<dbReference type="SUPFAM" id="SSF52499">
    <property type="entry name" value="Isochorismatase-like hydrolases"/>
    <property type="match status" value="1"/>
</dbReference>
<accession>A0A2J6QYY7</accession>
<dbReference type="AlphaFoldDB" id="A0A2J6QYY7"/>
<name>A0A2J6QYY7_HYAVF</name>
<dbReference type="PANTHER" id="PTHR43540">
    <property type="entry name" value="PEROXYUREIDOACRYLATE/UREIDOACRYLATE AMIDOHYDROLASE-RELATED"/>
    <property type="match status" value="1"/>
</dbReference>
<evidence type="ECO:0000259" key="3">
    <source>
        <dbReference type="Pfam" id="PF00857"/>
    </source>
</evidence>
<evidence type="ECO:0000256" key="2">
    <source>
        <dbReference type="ARBA" id="ARBA00022801"/>
    </source>
</evidence>
<keyword evidence="5" id="KW-1185">Reference proteome</keyword>
<dbReference type="InterPro" id="IPR000868">
    <property type="entry name" value="Isochorismatase-like_dom"/>
</dbReference>
<sequence>MPSSTQQPRTALLLIDIQEGFKYPNHWGPSRSNPSFEGNITSLLPLYRDLISSTDSPSQPSPHKIIHIAHGSKSIDSPLHPSKPSFAFQSFAKPLPHEPVITKNVNSAFIGTNLEEVLRAHFDGQPGTLWAVGLTTDHCVSTTVRMAGNLGVCDGRGGEKGEVILVEDATACWKKNEEFPFDAETIHAVHVDSLREFASIAKTGEVETLWREWTSGEKSEAV</sequence>
<dbReference type="InterPro" id="IPR036380">
    <property type="entry name" value="Isochorismatase-like_sf"/>
</dbReference>
<dbReference type="Proteomes" id="UP000235786">
    <property type="component" value="Unassembled WGS sequence"/>
</dbReference>
<keyword evidence="2 4" id="KW-0378">Hydrolase</keyword>